<dbReference type="SUPFAM" id="SSF53098">
    <property type="entry name" value="Ribonuclease H-like"/>
    <property type="match status" value="1"/>
</dbReference>
<dbReference type="Pfam" id="PF00665">
    <property type="entry name" value="rve"/>
    <property type="match status" value="1"/>
</dbReference>
<dbReference type="InterPro" id="IPR001584">
    <property type="entry name" value="Integrase_cat-core"/>
</dbReference>
<dbReference type="PANTHER" id="PTHR47515:SF2">
    <property type="entry name" value="INTEGRASE CORE DOMAIN PROTEIN"/>
    <property type="match status" value="1"/>
</dbReference>
<evidence type="ECO:0000313" key="3">
    <source>
        <dbReference type="Proteomes" id="UP000005953"/>
    </source>
</evidence>
<accession>A4BKF2</accession>
<dbReference type="InterPro" id="IPR012337">
    <property type="entry name" value="RNaseH-like_sf"/>
</dbReference>
<dbReference type="PANTHER" id="PTHR47515">
    <property type="entry name" value="LOW CALCIUM RESPONSE LOCUS PROTEIN T"/>
    <property type="match status" value="1"/>
</dbReference>
<feature type="domain" description="Integrase catalytic" evidence="1">
    <location>
        <begin position="112"/>
        <end position="228"/>
    </location>
</feature>
<dbReference type="GO" id="GO:0003676">
    <property type="term" value="F:nucleic acid binding"/>
    <property type="evidence" value="ECO:0007669"/>
    <property type="project" value="InterPro"/>
</dbReference>
<evidence type="ECO:0000313" key="2">
    <source>
        <dbReference type="EMBL" id="EAR07399.1"/>
    </source>
</evidence>
<dbReference type="Proteomes" id="UP000005953">
    <property type="component" value="Unassembled WGS sequence"/>
</dbReference>
<dbReference type="EMBL" id="AAOE01000044">
    <property type="protein sequence ID" value="EAR07399.1"/>
    <property type="molecule type" value="Genomic_DNA"/>
</dbReference>
<comment type="caution">
    <text evidence="2">The sequence shown here is derived from an EMBL/GenBank/DDBJ whole genome shotgun (WGS) entry which is preliminary data.</text>
</comment>
<organism evidence="2 3">
    <name type="scientific">Reinekea blandensis MED297</name>
    <dbReference type="NCBI Taxonomy" id="314283"/>
    <lineage>
        <taxon>Bacteria</taxon>
        <taxon>Pseudomonadati</taxon>
        <taxon>Pseudomonadota</taxon>
        <taxon>Gammaproteobacteria</taxon>
        <taxon>Oceanospirillales</taxon>
        <taxon>Saccharospirillaceae</taxon>
        <taxon>Reinekea</taxon>
    </lineage>
</organism>
<proteinExistence type="predicted"/>
<dbReference type="PROSITE" id="PS50994">
    <property type="entry name" value="INTEGRASE"/>
    <property type="match status" value="1"/>
</dbReference>
<dbReference type="AlphaFoldDB" id="A4BKF2"/>
<dbReference type="InterPro" id="IPR036397">
    <property type="entry name" value="RNaseH_sf"/>
</dbReference>
<evidence type="ECO:0000259" key="1">
    <source>
        <dbReference type="PROSITE" id="PS50994"/>
    </source>
</evidence>
<sequence>MVTDERREAAQFFKDIGLSIVKACQLANLSRASFYREPKDWRKADADVIDAINAELKKSSQAGFWKIFGRMQRKGMSFNHKRVYRVYKAMGLNKPRRVKRTLPKRIARPLEVLAKPNHQWALDFMHDTLYCGKHFRTLNVIDEGTRECLAIEVDTSLPADRVVRVLKQLKRDRGLPKQIRLDNGPELISATLTDWCEENDVELCHIQPGKRTQNRFAERFTGHSDASF</sequence>
<protein>
    <submittedName>
        <fullName evidence="2">Integrase, catalytic region</fullName>
    </submittedName>
</protein>
<dbReference type="GO" id="GO:0015074">
    <property type="term" value="P:DNA integration"/>
    <property type="evidence" value="ECO:0007669"/>
    <property type="project" value="InterPro"/>
</dbReference>
<keyword evidence="3" id="KW-1185">Reference proteome</keyword>
<reference evidence="2 3" key="1">
    <citation type="submission" date="2006-02" db="EMBL/GenBank/DDBJ databases">
        <authorList>
            <person name="Pinhassi J."/>
            <person name="Pedros-Alio C."/>
            <person name="Ferriera S."/>
            <person name="Johnson J."/>
            <person name="Kravitz S."/>
            <person name="Halpern A."/>
            <person name="Remington K."/>
            <person name="Beeson K."/>
            <person name="Tran B."/>
            <person name="Rogers Y.-H."/>
            <person name="Friedman R."/>
            <person name="Venter J.C."/>
        </authorList>
    </citation>
    <scope>NUCLEOTIDE SEQUENCE [LARGE SCALE GENOMIC DNA]</scope>
    <source>
        <strain evidence="2 3">MED297</strain>
    </source>
</reference>
<gene>
    <name evidence="2" type="ORF">MED297_03462</name>
</gene>
<dbReference type="Gene3D" id="3.30.420.10">
    <property type="entry name" value="Ribonuclease H-like superfamily/Ribonuclease H"/>
    <property type="match status" value="1"/>
</dbReference>
<dbReference type="HOGENOM" id="CLU_027402_31_3_6"/>
<name>A4BKF2_9GAMM</name>